<dbReference type="Proteomes" id="UP000178943">
    <property type="component" value="Unassembled WGS sequence"/>
</dbReference>
<feature type="modified residue" description="4-aspartylphosphate" evidence="6">
    <location>
        <position position="52"/>
    </location>
</feature>
<dbReference type="EMBL" id="MFGW01000225">
    <property type="protein sequence ID" value="OGF59029.1"/>
    <property type="molecule type" value="Genomic_DNA"/>
</dbReference>
<dbReference type="Pfam" id="PF00072">
    <property type="entry name" value="Response_reg"/>
    <property type="match status" value="1"/>
</dbReference>
<sequence length="377" mass="42273">MSNILIVDDEKSICEVLLMMLEQHNYVVKYALCGEEAKTIIAKDTFDVIISDIRLPDINGVDLLEYIRRYSPDSDVILITAFASTESAIRALKLGAADYLVKPLDLEEVKITIDRCIEKRKLIHENILLRQSIETKLKLDNIVGSSDSMRKVFDLIKKVSPTHSTILITGESGTGKDLIARAIHQNSLRKGLPFVAVNCGAMPETLLESELFGHMKGSFTGAFATKKGLFEVADTGTLFLDEISEMSLAMQVKLLRVLQDKSIRRVGGTEEIPVDARIIAATNKNLSEAVKQSQFREDLFYRLNVINIEIPPLRKRIEDIPLLAYHFLSRFNDEFGKNITAISKEAMQVMENYSWPGNVRELENSLARAVALTPDNT</sequence>
<dbReference type="GO" id="GO:0006355">
    <property type="term" value="P:regulation of DNA-templated transcription"/>
    <property type="evidence" value="ECO:0007669"/>
    <property type="project" value="InterPro"/>
</dbReference>
<evidence type="ECO:0000256" key="2">
    <source>
        <dbReference type="ARBA" id="ARBA00022840"/>
    </source>
</evidence>
<dbReference type="InterPro" id="IPR002078">
    <property type="entry name" value="Sigma_54_int"/>
</dbReference>
<dbReference type="PROSITE" id="PS00676">
    <property type="entry name" value="SIGMA54_INTERACT_2"/>
    <property type="match status" value="1"/>
</dbReference>
<keyword evidence="1" id="KW-0547">Nucleotide-binding</keyword>
<proteinExistence type="predicted"/>
<evidence type="ECO:0000256" key="5">
    <source>
        <dbReference type="ARBA" id="ARBA00023163"/>
    </source>
</evidence>
<feature type="domain" description="Sigma-54 factor interaction" evidence="7">
    <location>
        <begin position="142"/>
        <end position="371"/>
    </location>
</feature>
<dbReference type="Gene3D" id="3.40.50.2300">
    <property type="match status" value="1"/>
</dbReference>
<dbReference type="InterPro" id="IPR011006">
    <property type="entry name" value="CheY-like_superfamily"/>
</dbReference>
<dbReference type="SMART" id="SM00448">
    <property type="entry name" value="REC"/>
    <property type="match status" value="1"/>
</dbReference>
<dbReference type="GO" id="GO:0000160">
    <property type="term" value="P:phosphorelay signal transduction system"/>
    <property type="evidence" value="ECO:0007669"/>
    <property type="project" value="InterPro"/>
</dbReference>
<evidence type="ECO:0000313" key="9">
    <source>
        <dbReference type="EMBL" id="OGF59029.1"/>
    </source>
</evidence>
<dbReference type="InterPro" id="IPR058031">
    <property type="entry name" value="AAA_lid_NorR"/>
</dbReference>
<dbReference type="InterPro" id="IPR025944">
    <property type="entry name" value="Sigma_54_int_dom_CS"/>
</dbReference>
<dbReference type="Pfam" id="PF25601">
    <property type="entry name" value="AAA_lid_14"/>
    <property type="match status" value="1"/>
</dbReference>
<dbReference type="InterPro" id="IPR001789">
    <property type="entry name" value="Sig_transdc_resp-reg_receiver"/>
</dbReference>
<feature type="non-terminal residue" evidence="9">
    <location>
        <position position="377"/>
    </location>
</feature>
<dbReference type="SUPFAM" id="SSF52540">
    <property type="entry name" value="P-loop containing nucleoside triphosphate hydrolases"/>
    <property type="match status" value="1"/>
</dbReference>
<accession>A0A1F5V6I0</accession>
<dbReference type="PANTHER" id="PTHR32071:SF113">
    <property type="entry name" value="ALGINATE BIOSYNTHESIS TRANSCRIPTIONAL REGULATORY PROTEIN ALGB"/>
    <property type="match status" value="1"/>
</dbReference>
<dbReference type="InterPro" id="IPR025662">
    <property type="entry name" value="Sigma_54_int_dom_ATP-bd_1"/>
</dbReference>
<keyword evidence="5" id="KW-0804">Transcription</keyword>
<dbReference type="PROSITE" id="PS00688">
    <property type="entry name" value="SIGMA54_INTERACT_3"/>
    <property type="match status" value="1"/>
</dbReference>
<dbReference type="FunFam" id="3.40.50.300:FF:000006">
    <property type="entry name" value="DNA-binding transcriptional regulator NtrC"/>
    <property type="match status" value="1"/>
</dbReference>
<evidence type="ECO:0000256" key="6">
    <source>
        <dbReference type="PROSITE-ProRule" id="PRU00169"/>
    </source>
</evidence>
<dbReference type="PROSITE" id="PS50045">
    <property type="entry name" value="SIGMA54_INTERACT_4"/>
    <property type="match status" value="1"/>
</dbReference>
<dbReference type="STRING" id="1817863.A2Y62_02530"/>
<dbReference type="Gene3D" id="1.10.8.60">
    <property type="match status" value="1"/>
</dbReference>
<dbReference type="PROSITE" id="PS50110">
    <property type="entry name" value="RESPONSE_REGULATORY"/>
    <property type="match status" value="1"/>
</dbReference>
<gene>
    <name evidence="9" type="ORF">A2Y62_02530</name>
</gene>
<keyword evidence="3" id="KW-0805">Transcription regulation</keyword>
<keyword evidence="6" id="KW-0597">Phosphoprotein</keyword>
<evidence type="ECO:0000259" key="8">
    <source>
        <dbReference type="PROSITE" id="PS50110"/>
    </source>
</evidence>
<dbReference type="GO" id="GO:0005524">
    <property type="term" value="F:ATP binding"/>
    <property type="evidence" value="ECO:0007669"/>
    <property type="project" value="UniProtKB-KW"/>
</dbReference>
<dbReference type="PROSITE" id="PS00675">
    <property type="entry name" value="SIGMA54_INTERACT_1"/>
    <property type="match status" value="1"/>
</dbReference>
<dbReference type="AlphaFoldDB" id="A0A1F5V6I0"/>
<evidence type="ECO:0000313" key="10">
    <source>
        <dbReference type="Proteomes" id="UP000178943"/>
    </source>
</evidence>
<evidence type="ECO:0000256" key="3">
    <source>
        <dbReference type="ARBA" id="ARBA00023015"/>
    </source>
</evidence>
<evidence type="ECO:0000256" key="1">
    <source>
        <dbReference type="ARBA" id="ARBA00022741"/>
    </source>
</evidence>
<dbReference type="InterPro" id="IPR027417">
    <property type="entry name" value="P-loop_NTPase"/>
</dbReference>
<protein>
    <submittedName>
        <fullName evidence="9">Fis family transcriptional regulator</fullName>
    </submittedName>
</protein>
<evidence type="ECO:0000259" key="7">
    <source>
        <dbReference type="PROSITE" id="PS50045"/>
    </source>
</evidence>
<reference evidence="9 10" key="1">
    <citation type="journal article" date="2016" name="Nat. Commun.">
        <title>Thousands of microbial genomes shed light on interconnected biogeochemical processes in an aquifer system.</title>
        <authorList>
            <person name="Anantharaman K."/>
            <person name="Brown C.T."/>
            <person name="Hug L.A."/>
            <person name="Sharon I."/>
            <person name="Castelle C.J."/>
            <person name="Probst A.J."/>
            <person name="Thomas B.C."/>
            <person name="Singh A."/>
            <person name="Wilkins M.J."/>
            <person name="Karaoz U."/>
            <person name="Brodie E.L."/>
            <person name="Williams K.H."/>
            <person name="Hubbard S.S."/>
            <person name="Banfield J.F."/>
        </authorList>
    </citation>
    <scope>NUCLEOTIDE SEQUENCE [LARGE SCALE GENOMIC DNA]</scope>
</reference>
<dbReference type="SMART" id="SM00382">
    <property type="entry name" value="AAA"/>
    <property type="match status" value="1"/>
</dbReference>
<name>A0A1F5V6I0_9BACT</name>
<keyword evidence="2" id="KW-0067">ATP-binding</keyword>
<dbReference type="InterPro" id="IPR025943">
    <property type="entry name" value="Sigma_54_int_dom_ATP-bd_2"/>
</dbReference>
<dbReference type="SUPFAM" id="SSF52172">
    <property type="entry name" value="CheY-like"/>
    <property type="match status" value="1"/>
</dbReference>
<dbReference type="PANTHER" id="PTHR32071">
    <property type="entry name" value="TRANSCRIPTIONAL REGULATORY PROTEIN"/>
    <property type="match status" value="1"/>
</dbReference>
<dbReference type="InterPro" id="IPR003593">
    <property type="entry name" value="AAA+_ATPase"/>
</dbReference>
<dbReference type="Gene3D" id="3.40.50.300">
    <property type="entry name" value="P-loop containing nucleotide triphosphate hydrolases"/>
    <property type="match status" value="1"/>
</dbReference>
<dbReference type="CDD" id="cd00009">
    <property type="entry name" value="AAA"/>
    <property type="match status" value="1"/>
</dbReference>
<evidence type="ECO:0000256" key="4">
    <source>
        <dbReference type="ARBA" id="ARBA00023125"/>
    </source>
</evidence>
<feature type="domain" description="Response regulatory" evidence="8">
    <location>
        <begin position="3"/>
        <end position="117"/>
    </location>
</feature>
<keyword evidence="4" id="KW-0238">DNA-binding</keyword>
<organism evidence="9 10">
    <name type="scientific">Candidatus Fischerbacteria bacterium RBG_13_37_8</name>
    <dbReference type="NCBI Taxonomy" id="1817863"/>
    <lineage>
        <taxon>Bacteria</taxon>
        <taxon>Candidatus Fischeribacteriota</taxon>
    </lineage>
</organism>
<dbReference type="Pfam" id="PF00158">
    <property type="entry name" value="Sigma54_activat"/>
    <property type="match status" value="1"/>
</dbReference>
<comment type="caution">
    <text evidence="9">The sequence shown here is derived from an EMBL/GenBank/DDBJ whole genome shotgun (WGS) entry which is preliminary data.</text>
</comment>
<dbReference type="GO" id="GO:0003677">
    <property type="term" value="F:DNA binding"/>
    <property type="evidence" value="ECO:0007669"/>
    <property type="project" value="UniProtKB-KW"/>
</dbReference>